<dbReference type="eggNOG" id="KOG3736">
    <property type="taxonomic scope" value="Eukaryota"/>
</dbReference>
<dbReference type="FunCoup" id="B0WEI4">
    <property type="interactions" value="371"/>
</dbReference>
<dbReference type="EnsemblMetazoa" id="CPIJ005695-RA">
    <property type="protein sequence ID" value="CPIJ005695-PA"/>
    <property type="gene ID" value="CPIJ005695"/>
</dbReference>
<gene>
    <name evidence="9" type="primary">6037255</name>
    <name evidence="8" type="ORF">CpipJ_CPIJ005695</name>
</gene>
<dbReference type="VEuPathDB" id="VectorBase:CQUJHB002101"/>
<dbReference type="SMART" id="SM00458">
    <property type="entry name" value="RICIN"/>
    <property type="match status" value="1"/>
</dbReference>
<dbReference type="KEGG" id="cqu:CpipJ_CPIJ005695"/>
<dbReference type="GO" id="GO:0030246">
    <property type="term" value="F:carbohydrate binding"/>
    <property type="evidence" value="ECO:0007669"/>
    <property type="project" value="UniProtKB-KW"/>
</dbReference>
<keyword evidence="5" id="KW-0812">Transmembrane</keyword>
<keyword evidence="5" id="KW-0472">Membrane</keyword>
<dbReference type="HOGENOM" id="CLU_013477_0_1_1"/>
<feature type="compositionally biased region" description="Low complexity" evidence="6">
    <location>
        <begin position="34"/>
        <end position="43"/>
    </location>
</feature>
<name>B0WEI4_CULQU</name>
<accession>B0WEI4</accession>
<proteinExistence type="inferred from homology"/>
<evidence type="ECO:0000313" key="10">
    <source>
        <dbReference type="Proteomes" id="UP000002320"/>
    </source>
</evidence>
<dbReference type="OMA" id="EMAVHAP"/>
<dbReference type="GO" id="GO:0004653">
    <property type="term" value="F:polypeptide N-acetylgalactosaminyltransferase activity"/>
    <property type="evidence" value="ECO:0007669"/>
    <property type="project" value="TreeGrafter"/>
</dbReference>
<reference evidence="8" key="1">
    <citation type="submission" date="2007-03" db="EMBL/GenBank/DDBJ databases">
        <title>Annotation of Culex pipiens quinquefasciatus.</title>
        <authorList>
            <consortium name="The Broad Institute Genome Sequencing Platform"/>
            <person name="Atkinson P.W."/>
            <person name="Hemingway J."/>
            <person name="Christensen B.M."/>
            <person name="Higgs S."/>
            <person name="Kodira C."/>
            <person name="Hannick L."/>
            <person name="Megy K."/>
            <person name="O'Leary S."/>
            <person name="Pearson M."/>
            <person name="Haas B.J."/>
            <person name="Mauceli E."/>
            <person name="Wortman J.R."/>
            <person name="Lee N.H."/>
            <person name="Guigo R."/>
            <person name="Stanke M."/>
            <person name="Alvarado L."/>
            <person name="Amedeo P."/>
            <person name="Antoine C.H."/>
            <person name="Arensburger P."/>
            <person name="Bidwell S.L."/>
            <person name="Crawford M."/>
            <person name="Camaro F."/>
            <person name="Devon K."/>
            <person name="Engels R."/>
            <person name="Hammond M."/>
            <person name="Howarth C."/>
            <person name="Koehrsen M."/>
            <person name="Lawson D."/>
            <person name="Montgomery P."/>
            <person name="Nene V."/>
            <person name="Nusbaum C."/>
            <person name="Puiu D."/>
            <person name="Romero-Severson J."/>
            <person name="Severson D.W."/>
            <person name="Shumway M."/>
            <person name="Sisk P."/>
            <person name="Stolte C."/>
            <person name="Zeng Q."/>
            <person name="Eisenstadt E."/>
            <person name="Fraser-Liggett C."/>
            <person name="Strausberg R."/>
            <person name="Galagan J."/>
            <person name="Birren B."/>
            <person name="Collins F.H."/>
        </authorList>
    </citation>
    <scope>NUCLEOTIDE SEQUENCE [LARGE SCALE GENOMIC DNA]</scope>
    <source>
        <strain evidence="8">JHB</strain>
    </source>
</reference>
<evidence type="ECO:0000256" key="4">
    <source>
        <dbReference type="ARBA" id="ARBA00023157"/>
    </source>
</evidence>
<evidence type="ECO:0000256" key="1">
    <source>
        <dbReference type="ARBA" id="ARBA00004323"/>
    </source>
</evidence>
<evidence type="ECO:0000256" key="6">
    <source>
        <dbReference type="SAM" id="MobiDB-lite"/>
    </source>
</evidence>
<keyword evidence="3 5" id="KW-0333">Golgi apparatus</keyword>
<comment type="similarity">
    <text evidence="5">Belongs to the glycosyltransferase 2 family. GalNAc-T subfamily.</text>
</comment>
<keyword evidence="5" id="KW-0328">Glycosyltransferase</keyword>
<feature type="transmembrane region" description="Helical" evidence="5">
    <location>
        <begin position="12"/>
        <end position="30"/>
    </location>
</feature>
<dbReference type="STRING" id="7176.B0WEI4"/>
<dbReference type="VEuPathDB" id="VectorBase:CPIJ005695"/>
<evidence type="ECO:0000259" key="7">
    <source>
        <dbReference type="SMART" id="SM00458"/>
    </source>
</evidence>
<dbReference type="InParanoid" id="B0WEI4"/>
<reference evidence="9" key="2">
    <citation type="submission" date="2021-02" db="UniProtKB">
        <authorList>
            <consortium name="EnsemblMetazoa"/>
        </authorList>
    </citation>
    <scope>IDENTIFICATION</scope>
    <source>
        <strain evidence="9">JHB</strain>
    </source>
</reference>
<evidence type="ECO:0000313" key="9">
    <source>
        <dbReference type="EnsemblMetazoa" id="CPIJ005695-PA"/>
    </source>
</evidence>
<dbReference type="Pfam" id="PF00535">
    <property type="entry name" value="Glycos_transf_2"/>
    <property type="match status" value="1"/>
</dbReference>
<dbReference type="InterPro" id="IPR035992">
    <property type="entry name" value="Ricin_B-like_lectins"/>
</dbReference>
<dbReference type="OrthoDB" id="6119243at2759"/>
<dbReference type="Gene3D" id="3.90.550.10">
    <property type="entry name" value="Spore Coat Polysaccharide Biosynthesis Protein SpsA, Chain A"/>
    <property type="match status" value="2"/>
</dbReference>
<dbReference type="SUPFAM" id="SSF50370">
    <property type="entry name" value="Ricin B-like lectins"/>
    <property type="match status" value="2"/>
</dbReference>
<dbReference type="Gene3D" id="2.80.10.50">
    <property type="match status" value="2"/>
</dbReference>
<comment type="subcellular location">
    <subcellularLocation>
        <location evidence="1 5">Golgi apparatus membrane</location>
        <topology evidence="1 5">Single-pass type II membrane protein</topology>
    </subcellularLocation>
</comment>
<dbReference type="Proteomes" id="UP000002320">
    <property type="component" value="Unassembled WGS sequence"/>
</dbReference>
<comment type="cofactor">
    <cofactor evidence="5">
        <name>Mn(2+)</name>
        <dbReference type="ChEBI" id="CHEBI:29035"/>
    </cofactor>
</comment>
<feature type="compositionally biased region" description="Gly residues" evidence="6">
    <location>
        <begin position="44"/>
        <end position="53"/>
    </location>
</feature>
<keyword evidence="5" id="KW-0464">Manganese</keyword>
<organism>
    <name type="scientific">Culex quinquefasciatus</name>
    <name type="common">Southern house mosquito</name>
    <name type="synonym">Culex pungens</name>
    <dbReference type="NCBI Taxonomy" id="7176"/>
    <lineage>
        <taxon>Eukaryota</taxon>
        <taxon>Metazoa</taxon>
        <taxon>Ecdysozoa</taxon>
        <taxon>Arthropoda</taxon>
        <taxon>Hexapoda</taxon>
        <taxon>Insecta</taxon>
        <taxon>Pterygota</taxon>
        <taxon>Neoptera</taxon>
        <taxon>Endopterygota</taxon>
        <taxon>Diptera</taxon>
        <taxon>Nematocera</taxon>
        <taxon>Culicoidea</taxon>
        <taxon>Culicidae</taxon>
        <taxon>Culicinae</taxon>
        <taxon>Culicini</taxon>
        <taxon>Culex</taxon>
        <taxon>Culex</taxon>
    </lineage>
</organism>
<dbReference type="PROSITE" id="PS50231">
    <property type="entry name" value="RICIN_B_LECTIN"/>
    <property type="match status" value="2"/>
</dbReference>
<dbReference type="InterPro" id="IPR029044">
    <property type="entry name" value="Nucleotide-diphossugar_trans"/>
</dbReference>
<dbReference type="CDD" id="cd23462">
    <property type="entry name" value="beta-trefoil_Ricin_Pgant9-like"/>
    <property type="match status" value="1"/>
</dbReference>
<feature type="region of interest" description="Disordered" evidence="6">
    <location>
        <begin position="116"/>
        <end position="161"/>
    </location>
</feature>
<evidence type="ECO:0000256" key="3">
    <source>
        <dbReference type="ARBA" id="ARBA00023034"/>
    </source>
</evidence>
<keyword evidence="4 5" id="KW-1015">Disulfide bond</keyword>
<keyword evidence="2 5" id="KW-0430">Lectin</keyword>
<sequence>MGLIGRRRSSFLKIIALLGVVWFMVVFVLYSDDGSSSSSRSAGGVAGPSGGGSAFEAPRRLPLQGIRDRFNQFIINAREDANKDDLSPNVDGGEGGAGGVVDYVNNNIDGDVPFVEKETKRKVPPKSKKRNENQDLTGVIAPPNEDSPDAPGAMGKPVVLPKDMSPEMKKAVDDGWAKNAFNQYAADMISIRRSLPDPRDPWCKEPNRYQKDLPATSVIICFHNEAWSVLLRTVHSVLDRSPEHLVKEVILVDDFSDMHLELSFKTWMCGGTLEIVPCSHVGHIFRKRSPYKWRTGVNVIKRNSVRLAEVWLDEYAKYYYQRIGNDKGDYGDVSSRKQLREELGCKSFRWYLDNIFPELFIPGEAVASGEVRNMGYGNRTCLDAPGGKKNLRKPVGLYPCHNQGGNQVANPWSGLCIDSAAKPEDMHTPLGIWPCHQAGGNQYWMLSKTGEIRRDEACLDYAGQDVILYPCHGSKGNQYWNYSPSSRLLRHGSSDKCLAINESKQKLVMADCDASVEAQKWLFQNYDPSKL</sequence>
<feature type="domain" description="Ricin B lectin" evidence="7">
    <location>
        <begin position="403"/>
        <end position="524"/>
    </location>
</feature>
<dbReference type="FunFam" id="2.80.10.50:FF:000123">
    <property type="entry name" value="Polypeptide N-acetylgalactosaminyltransferase"/>
    <property type="match status" value="1"/>
</dbReference>
<dbReference type="Pfam" id="PF00652">
    <property type="entry name" value="Ricin_B_lectin"/>
    <property type="match status" value="1"/>
</dbReference>
<evidence type="ECO:0000313" key="8">
    <source>
        <dbReference type="EMBL" id="EDS45700.1"/>
    </source>
</evidence>
<keyword evidence="10" id="KW-1185">Reference proteome</keyword>
<evidence type="ECO:0000256" key="5">
    <source>
        <dbReference type="RuleBase" id="RU361242"/>
    </source>
</evidence>
<dbReference type="GO" id="GO:0000139">
    <property type="term" value="C:Golgi membrane"/>
    <property type="evidence" value="ECO:0007669"/>
    <property type="project" value="UniProtKB-SubCell"/>
</dbReference>
<keyword evidence="5" id="KW-1133">Transmembrane helix</keyword>
<feature type="region of interest" description="Disordered" evidence="6">
    <location>
        <begin position="34"/>
        <end position="58"/>
    </location>
</feature>
<dbReference type="PANTHER" id="PTHR11675:SF131">
    <property type="entry name" value="POLYPEPTIDE N-ACETYLGALACTOSAMINYLTRANSFERASE 9-RELATED"/>
    <property type="match status" value="1"/>
</dbReference>
<dbReference type="EMBL" id="DS231910">
    <property type="protein sequence ID" value="EDS45700.1"/>
    <property type="molecule type" value="Genomic_DNA"/>
</dbReference>
<dbReference type="GO" id="GO:0006493">
    <property type="term" value="P:protein O-linked glycosylation"/>
    <property type="evidence" value="ECO:0007669"/>
    <property type="project" value="TreeGrafter"/>
</dbReference>
<comment type="pathway">
    <text evidence="5">Protein modification; protein glycosylation.</text>
</comment>
<dbReference type="SUPFAM" id="SSF53448">
    <property type="entry name" value="Nucleotide-diphospho-sugar transferases"/>
    <property type="match status" value="2"/>
</dbReference>
<dbReference type="InterPro" id="IPR001173">
    <property type="entry name" value="Glyco_trans_2-like"/>
</dbReference>
<keyword evidence="5 8" id="KW-0808">Transferase</keyword>
<dbReference type="AlphaFoldDB" id="B0WEI4"/>
<dbReference type="EC" id="2.4.1.-" evidence="5"/>
<dbReference type="UniPathway" id="UPA00378"/>
<evidence type="ECO:0000256" key="2">
    <source>
        <dbReference type="ARBA" id="ARBA00022734"/>
    </source>
</evidence>
<dbReference type="InterPro" id="IPR000772">
    <property type="entry name" value="Ricin_B_lectin"/>
</dbReference>
<dbReference type="PANTHER" id="PTHR11675">
    <property type="entry name" value="N-ACETYLGALACTOSAMINYLTRANSFERASE"/>
    <property type="match status" value="1"/>
</dbReference>
<protein>
    <recommendedName>
        <fullName evidence="5">Polypeptide N-acetylgalactosaminyltransferase</fullName>
        <ecNumber evidence="5">2.4.1.-</ecNumber>
    </recommendedName>
    <alternativeName>
        <fullName evidence="5">Protein-UDP acetylgalactosaminyltransferase</fullName>
    </alternativeName>
</protein>